<dbReference type="Gene3D" id="3.40.630.10">
    <property type="entry name" value="Zn peptidases"/>
    <property type="match status" value="1"/>
</dbReference>
<dbReference type="InterPro" id="IPR048024">
    <property type="entry name" value="Fxna-like_M28_dom"/>
</dbReference>
<name>A0A0W0DU20_CANGB</name>
<evidence type="ECO:0000256" key="11">
    <source>
        <dbReference type="ARBA" id="ARBA00022989"/>
    </source>
</evidence>
<evidence type="ECO:0000259" key="20">
    <source>
        <dbReference type="Pfam" id="PF22251"/>
    </source>
</evidence>
<organism evidence="21 22">
    <name type="scientific">Candida glabrata</name>
    <name type="common">Yeast</name>
    <name type="synonym">Torulopsis glabrata</name>
    <dbReference type="NCBI Taxonomy" id="5478"/>
    <lineage>
        <taxon>Eukaryota</taxon>
        <taxon>Fungi</taxon>
        <taxon>Dikarya</taxon>
        <taxon>Ascomycota</taxon>
        <taxon>Saccharomycotina</taxon>
        <taxon>Saccharomycetes</taxon>
        <taxon>Saccharomycetales</taxon>
        <taxon>Saccharomycetaceae</taxon>
        <taxon>Nakaseomyces</taxon>
    </lineage>
</organism>
<comment type="cofactor">
    <cofactor evidence="1">
        <name>Zn(2+)</name>
        <dbReference type="ChEBI" id="CHEBI:29105"/>
    </cofactor>
</comment>
<evidence type="ECO:0000256" key="10">
    <source>
        <dbReference type="ARBA" id="ARBA00022833"/>
    </source>
</evidence>
<protein>
    <recommendedName>
        <fullName evidence="15">Peptide hydrolase</fullName>
        <ecNumber evidence="15">3.4.-.-</ecNumber>
    </recommendedName>
</protein>
<keyword evidence="10 15" id="KW-0862">Zinc</keyword>
<dbReference type="EMBL" id="LLZZ01000106">
    <property type="protein sequence ID" value="KTB07949.1"/>
    <property type="molecule type" value="Genomic_DNA"/>
</dbReference>
<feature type="transmembrane region" description="Helical" evidence="17">
    <location>
        <begin position="671"/>
        <end position="690"/>
    </location>
</feature>
<dbReference type="GO" id="GO:0000329">
    <property type="term" value="C:fungal-type vacuole membrane"/>
    <property type="evidence" value="ECO:0007669"/>
    <property type="project" value="EnsemblFungi"/>
</dbReference>
<keyword evidence="8 15" id="KW-0479">Metal-binding</keyword>
<dbReference type="InterPro" id="IPR007484">
    <property type="entry name" value="Peptidase_M28"/>
</dbReference>
<comment type="caution">
    <text evidence="21">The sequence shown here is derived from an EMBL/GenBank/DDBJ whole genome shotgun (WGS) entry which is preliminary data.</text>
</comment>
<accession>A0A0W0DU20</accession>
<feature type="region of interest" description="Disordered" evidence="16">
    <location>
        <begin position="522"/>
        <end position="573"/>
    </location>
</feature>
<feature type="transmembrane region" description="Helical" evidence="17">
    <location>
        <begin position="393"/>
        <end position="411"/>
    </location>
</feature>
<dbReference type="InterPro" id="IPR053975">
    <property type="entry name" value="PFF1_C"/>
</dbReference>
<feature type="domain" description="Vacuolar membrane protease transmembrane" evidence="20">
    <location>
        <begin position="395"/>
        <end position="668"/>
    </location>
</feature>
<keyword evidence="11 17" id="KW-1133">Transmembrane helix</keyword>
<dbReference type="GO" id="GO:0046872">
    <property type="term" value="F:metal ion binding"/>
    <property type="evidence" value="ECO:0007669"/>
    <property type="project" value="UniProtKB-KW"/>
</dbReference>
<feature type="transmembrane region" description="Helical" evidence="17">
    <location>
        <begin position="461"/>
        <end position="479"/>
    </location>
</feature>
<proteinExistence type="inferred from homology"/>
<dbReference type="AlphaFoldDB" id="A0A0W0DU20"/>
<evidence type="ECO:0000256" key="1">
    <source>
        <dbReference type="ARBA" id="ARBA00001947"/>
    </source>
</evidence>
<dbReference type="Pfam" id="PF22250">
    <property type="entry name" value="PFF1_C"/>
    <property type="match status" value="1"/>
</dbReference>
<feature type="transmembrane region" description="Helical" evidence="17">
    <location>
        <begin position="431"/>
        <end position="449"/>
    </location>
</feature>
<evidence type="ECO:0000256" key="6">
    <source>
        <dbReference type="ARBA" id="ARBA00022670"/>
    </source>
</evidence>
<evidence type="ECO:0000256" key="4">
    <source>
        <dbReference type="ARBA" id="ARBA00010918"/>
    </source>
</evidence>
<feature type="compositionally biased region" description="Polar residues" evidence="16">
    <location>
        <begin position="522"/>
        <end position="531"/>
    </location>
</feature>
<evidence type="ECO:0000259" key="18">
    <source>
        <dbReference type="Pfam" id="PF04389"/>
    </source>
</evidence>
<keyword evidence="14" id="KW-0325">Glycoprotein</keyword>
<comment type="subcellular location">
    <subcellularLocation>
        <location evidence="3">Vacuole membrane</location>
        <topology evidence="3">Multi-pass membrane protein</topology>
    </subcellularLocation>
</comment>
<keyword evidence="12" id="KW-0482">Metalloprotease</keyword>
<evidence type="ECO:0000256" key="3">
    <source>
        <dbReference type="ARBA" id="ARBA00004128"/>
    </source>
</evidence>
<feature type="domain" description="Peptidase M28" evidence="18">
    <location>
        <begin position="136"/>
        <end position="323"/>
    </location>
</feature>
<feature type="transmembrane region" description="Helical" evidence="17">
    <location>
        <begin position="361"/>
        <end position="381"/>
    </location>
</feature>
<dbReference type="VEuPathDB" id="FungiDB:GWK60_M01837"/>
<gene>
    <name evidence="21" type="ORF">AO440_003940</name>
</gene>
<evidence type="ECO:0000256" key="17">
    <source>
        <dbReference type="SAM" id="Phobius"/>
    </source>
</evidence>
<dbReference type="EC" id="3.4.-.-" evidence="15"/>
<dbReference type="GO" id="GO:0006508">
    <property type="term" value="P:proteolysis"/>
    <property type="evidence" value="ECO:0007669"/>
    <property type="project" value="UniProtKB-KW"/>
</dbReference>
<evidence type="ECO:0000256" key="9">
    <source>
        <dbReference type="ARBA" id="ARBA00022801"/>
    </source>
</evidence>
<dbReference type="CDD" id="cd03875">
    <property type="entry name" value="M28_Fxna_like"/>
    <property type="match status" value="1"/>
</dbReference>
<evidence type="ECO:0000256" key="13">
    <source>
        <dbReference type="ARBA" id="ARBA00023136"/>
    </source>
</evidence>
<reference evidence="21 22" key="1">
    <citation type="submission" date="2015-10" db="EMBL/GenBank/DDBJ databases">
        <title>Draft genomes sequences of Candida glabrata isolates 1A, 1B, 2A, 2B, 3A and 3B.</title>
        <authorList>
            <person name="Haavelsrud O.E."/>
            <person name="Gaustad P."/>
        </authorList>
    </citation>
    <scope>NUCLEOTIDE SEQUENCE [LARGE SCALE GENOMIC DNA]</scope>
    <source>
        <strain evidence="21">910700640</strain>
    </source>
</reference>
<evidence type="ECO:0000256" key="2">
    <source>
        <dbReference type="ARBA" id="ARBA00003273"/>
    </source>
</evidence>
<keyword evidence="13 17" id="KW-0472">Membrane</keyword>
<evidence type="ECO:0000313" key="22">
    <source>
        <dbReference type="Proteomes" id="UP000054886"/>
    </source>
</evidence>
<feature type="transmembrane region" description="Helical" evidence="17">
    <location>
        <begin position="491"/>
        <end position="510"/>
    </location>
</feature>
<evidence type="ECO:0000256" key="5">
    <source>
        <dbReference type="ARBA" id="ARBA00022554"/>
    </source>
</evidence>
<dbReference type="Pfam" id="PF04389">
    <property type="entry name" value="Peptidase_M28"/>
    <property type="match status" value="1"/>
</dbReference>
<feature type="transmembrane region" description="Helical" evidence="17">
    <location>
        <begin position="640"/>
        <end position="659"/>
    </location>
</feature>
<evidence type="ECO:0000256" key="7">
    <source>
        <dbReference type="ARBA" id="ARBA00022692"/>
    </source>
</evidence>
<keyword evidence="6 15" id="KW-0645">Protease</keyword>
<dbReference type="VEuPathDB" id="FungiDB:GVI51_M01837"/>
<dbReference type="Proteomes" id="UP000054886">
    <property type="component" value="Unassembled WGS sequence"/>
</dbReference>
<feature type="domain" description="Vacuolar membrane protease C-terminal" evidence="19">
    <location>
        <begin position="696"/>
        <end position="941"/>
    </location>
</feature>
<evidence type="ECO:0000256" key="8">
    <source>
        <dbReference type="ARBA" id="ARBA00022723"/>
    </source>
</evidence>
<keyword evidence="7 17" id="KW-0812">Transmembrane</keyword>
<comment type="function">
    <text evidence="2">May be involved in vacuolar sorting and osmoregulation.</text>
</comment>
<feature type="transmembrane region" description="Helical" evidence="17">
    <location>
        <begin position="16"/>
        <end position="35"/>
    </location>
</feature>
<dbReference type="PANTHER" id="PTHR12147">
    <property type="entry name" value="METALLOPEPTIDASE M28 FAMILY MEMBER"/>
    <property type="match status" value="1"/>
</dbReference>
<dbReference type="GO" id="GO:0008235">
    <property type="term" value="F:metalloexopeptidase activity"/>
    <property type="evidence" value="ECO:0007669"/>
    <property type="project" value="InterPro"/>
</dbReference>
<dbReference type="PANTHER" id="PTHR12147:SF58">
    <property type="entry name" value="VACUOLAR MEMBRANE PROTEASE"/>
    <property type="match status" value="1"/>
</dbReference>
<evidence type="ECO:0000256" key="14">
    <source>
        <dbReference type="ARBA" id="ARBA00023180"/>
    </source>
</evidence>
<evidence type="ECO:0000256" key="15">
    <source>
        <dbReference type="RuleBase" id="RU361240"/>
    </source>
</evidence>
<comment type="similarity">
    <text evidence="4 15">Belongs to the peptidase M28 family.</text>
</comment>
<evidence type="ECO:0000256" key="12">
    <source>
        <dbReference type="ARBA" id="ARBA00023049"/>
    </source>
</evidence>
<dbReference type="SUPFAM" id="SSF53187">
    <property type="entry name" value="Zn-dependent exopeptidases"/>
    <property type="match status" value="1"/>
</dbReference>
<evidence type="ECO:0000313" key="21">
    <source>
        <dbReference type="EMBL" id="KTB07949.1"/>
    </source>
</evidence>
<evidence type="ECO:0000256" key="16">
    <source>
        <dbReference type="SAM" id="MobiDB-lite"/>
    </source>
</evidence>
<feature type="transmembrane region" description="Helical" evidence="17">
    <location>
        <begin position="600"/>
        <end position="620"/>
    </location>
</feature>
<dbReference type="VEuPathDB" id="FungiDB:CAGL0M01936g"/>
<dbReference type="Pfam" id="PF22251">
    <property type="entry name" value="PFF1_TM"/>
    <property type="match status" value="1"/>
</dbReference>
<keyword evidence="5" id="KW-0926">Vacuole</keyword>
<keyword evidence="9 15" id="KW-0378">Hydrolase</keyword>
<dbReference type="VEuPathDB" id="FungiDB:B1J91_M01936g"/>
<sequence length="947" mass="107299">MRFKALLRAIFRFRKTNFSILLIITYAIIIALLVFDRSRYKLDLPNATSDKLRRNLLEQAWSDLQVITQSPHPYSSRNNDVVHDFLLQRVKNITRSNDNIYIDDDYRNKSSILFHQPDVFNSTSKVSRVVYYESSNIIVKVVGSNNELPALLISGHFDSVPTSYGATDDGKGIATMLSLLNHFSSSQPKRSVIFNFNNNEEFGLLGAYAFTYHPWIRDIEYFINLEGMGAGDRAVLFRTSDVETAEIYKKAVKSRPFGNSIFQQGFNSRYIGSQTDYKVYDEYGLKGWDISFYKPRDYYHTAKDSIQYTSKESLWSMLNQSLQLAIYISNEKLIKKSSSNPAVFFDLLGLFFVVVDTKHLFYADIFMLIVGPILLMMKAHLDKRRRLERSRLVQLRLLLSLGLSVVFLLLLTKSLNSFNPFVYSADYRTPLTGLFLLFVTVNYLIVTLAERLNPTESYKTVAINQVFIIAWLMQLYITLRMAKSDFTLTGTYPLSIFSGCLIVALSLGLFGTKNKAVNDAPNSSVRYASSQNDEDSPLPSQDRGENINQVRDTGNQEVTSNTNTDLHSNAEEVDERMPLLSNNHIGDSGKMDKNSDFSKHYNWIVQFLCIVPISSFIFLFSLDYTLDAIHKMVQETTDDVQLICIIITIGVILLALPILPFISKLNYQSSVIIAIIGVLLFGKSLVMQPFSEIAPLKVRFLQTVNQHDISKSSVSLFTAKDTPIKEMIYDLPSVKSQSTLVNCTVFGGSKICDYYGLPPNLVDSEGNRQNKNLMKIEVLKNDNNDTQRSPYAPLSAEIKINVSENRVCSLAFWSQSSKQSPVKKFSVIKSNNNNTNSVSNSIKYADGIDEVLIHKLDFNGAHHFSIEWLPNIPFDLDYDPVIDGQGDNNIEITVACFTGEADSLSVVNGHPLKKIPAFDEVVKYSPKWYTFTNRDRGLVVIKDKIQL</sequence>
<dbReference type="InterPro" id="IPR045175">
    <property type="entry name" value="M28_fam"/>
</dbReference>
<feature type="compositionally biased region" description="Polar residues" evidence="16">
    <location>
        <begin position="546"/>
        <end position="567"/>
    </location>
</feature>
<dbReference type="InterPro" id="IPR053976">
    <property type="entry name" value="PFF1_TM"/>
</dbReference>
<evidence type="ECO:0000259" key="19">
    <source>
        <dbReference type="Pfam" id="PF22250"/>
    </source>
</evidence>